<keyword evidence="2" id="KW-0812">Transmembrane</keyword>
<feature type="domain" description="Bacterial surface antigen (D15)" evidence="6">
    <location>
        <begin position="368"/>
        <end position="722"/>
    </location>
</feature>
<comment type="subcellular location">
    <subcellularLocation>
        <location evidence="1">Membrane</location>
    </subcellularLocation>
</comment>
<keyword evidence="5" id="KW-0998">Cell outer membrane</keyword>
<dbReference type="RefSeq" id="WP_013633284.1">
    <property type="nucleotide sequence ID" value="NC_015177.1"/>
</dbReference>
<sequence length="759" mass="86941">MIKFKVIYILALSGFLVSSCSNTKYLPQGEKLYIGAKVKVEDDSLHRKERKALEENLQSLVRPKPNTSILGLRPKLFIYNLAGEPKKEKGFRHWLRTKLGEPPVLASKVDVQYNIDLLQNRVENLGFFRAVTEGDTVSKGRRVTAKYLSRPGPQYKIRKVVFPQDSSQIAKVIRENTSKSLLTVGDPYSLDIIKAERERLDARLKENGFYYFSPDYIIAKVDSTVSIHQVDILLEVKTQTPKKAKEVYFINDIYIYPSYSANRMSLSRGRNNVKEYKGFKVVERTTTIKPQVFERTMFFEPGDKYNRTDHNLSLNRLVSLGTFKFVKNQFQETDSISNKLDVYYYLTPNKKKSIRLELLGKTNSANYRGTELSVNWLNRNLLKGAEQLTISAFGGFEVQVAGKDKGYNVYRYGVDGKLVFPRFIAPFKLNSSSAFIPKTQVTLGYESQRRIKLYTLETFKGSFGYLWKENIYKEHELKVTEITYVNSSNVTQEYLERADNIPSLKRVIEKQLIFGPSYSFTFTNTSLVNKTNTFYYKGGLDLSATIVGLFSRKDSATILGVPYSEYVKIEQDLRYYRRLNAKNRWANRLYIGYGLPYGNSRELPYIKQFFSGGTNSIRAFRARSIGPGSFRAPDNANSFVPDYSGDIKLELNSEIRSKLFSIVEGALFVDAGNIWLKNNNKDMPGAKFSKEFLSEIAVGVGAGIRLDLSFLILRGDLAMPVRLPYLPKGERWVIDRIDFGSKVWRRDNLVFNLAIGYPF</sequence>
<dbReference type="Gene3D" id="3.10.20.310">
    <property type="entry name" value="membrane protein fhac"/>
    <property type="match status" value="1"/>
</dbReference>
<dbReference type="eggNOG" id="COG4775">
    <property type="taxonomic scope" value="Bacteria"/>
</dbReference>
<dbReference type="OrthoDB" id="9814535at2"/>
<name>F0SCG4_PSESL</name>
<dbReference type="EMBL" id="CP002545">
    <property type="protein sequence ID" value="ADY52798.1"/>
    <property type="molecule type" value="Genomic_DNA"/>
</dbReference>
<dbReference type="PANTHER" id="PTHR12815:SF47">
    <property type="entry name" value="TRANSLOCATION AND ASSEMBLY MODULE SUBUNIT TAMA"/>
    <property type="match status" value="1"/>
</dbReference>
<dbReference type="Gene3D" id="2.40.160.50">
    <property type="entry name" value="membrane protein fhac: a member of the omp85/tpsb transporter family"/>
    <property type="match status" value="1"/>
</dbReference>
<evidence type="ECO:0000259" key="6">
    <source>
        <dbReference type="Pfam" id="PF01103"/>
    </source>
</evidence>
<evidence type="ECO:0000256" key="4">
    <source>
        <dbReference type="ARBA" id="ARBA00023136"/>
    </source>
</evidence>
<reference evidence="7 8" key="1">
    <citation type="journal article" date="2011" name="Stand. Genomic Sci.">
        <title>Complete genome sequence of the gliding, heparinolytic Pedobacter saltans type strain (113).</title>
        <authorList>
            <person name="Liolios K."/>
            <person name="Sikorski J."/>
            <person name="Lu M."/>
            <person name="Nolan M."/>
            <person name="Lapidus A."/>
            <person name="Lucas S."/>
            <person name="Hammon N."/>
            <person name="Deshpande S."/>
            <person name="Cheng J.F."/>
            <person name="Tapia R."/>
            <person name="Han C."/>
            <person name="Goodwin L."/>
            <person name="Pitluck S."/>
            <person name="Huntemann M."/>
            <person name="Ivanova N."/>
            <person name="Pagani I."/>
            <person name="Mavromatis K."/>
            <person name="Ovchinikova G."/>
            <person name="Pati A."/>
            <person name="Chen A."/>
            <person name="Palaniappan K."/>
            <person name="Land M."/>
            <person name="Hauser L."/>
            <person name="Brambilla E.M."/>
            <person name="Kotsyurbenko O."/>
            <person name="Rohde M."/>
            <person name="Tindall B.J."/>
            <person name="Abt B."/>
            <person name="Goker M."/>
            <person name="Detter J.C."/>
            <person name="Woyke T."/>
            <person name="Bristow J."/>
            <person name="Eisen J.A."/>
            <person name="Markowitz V."/>
            <person name="Hugenholtz P."/>
            <person name="Klenk H.P."/>
            <person name="Kyrpides N.C."/>
        </authorList>
    </citation>
    <scope>NUCLEOTIDE SEQUENCE [LARGE SCALE GENOMIC DNA]</scope>
    <source>
        <strain evidence="8">ATCC 51119 / DSM 12145 / JCM 21818 / LMG 10337 / NBRC 100064 / NCIMB 13643</strain>
    </source>
</reference>
<keyword evidence="4" id="KW-0472">Membrane</keyword>
<evidence type="ECO:0000256" key="3">
    <source>
        <dbReference type="ARBA" id="ARBA00022729"/>
    </source>
</evidence>
<reference evidence="8" key="2">
    <citation type="submission" date="2011-02" db="EMBL/GenBank/DDBJ databases">
        <title>The complete genome of Pedobacter saltans DSM 12145.</title>
        <authorList>
            <consortium name="US DOE Joint Genome Institute (JGI-PGF)"/>
            <person name="Lucas S."/>
            <person name="Copeland A."/>
            <person name="Lapidus A."/>
            <person name="Bruce D."/>
            <person name="Goodwin L."/>
            <person name="Pitluck S."/>
            <person name="Kyrpides N."/>
            <person name="Mavromatis K."/>
            <person name="Pagani I."/>
            <person name="Ivanova N."/>
            <person name="Ovchinnikova G."/>
            <person name="Lu M."/>
            <person name="Detter J.C."/>
            <person name="Han C."/>
            <person name="Land M."/>
            <person name="Hauser L."/>
            <person name="Markowitz V."/>
            <person name="Cheng J.-F."/>
            <person name="Hugenholtz P."/>
            <person name="Woyke T."/>
            <person name="Wu D."/>
            <person name="Tindall B."/>
            <person name="Pomrenke H.G."/>
            <person name="Brambilla E."/>
            <person name="Klenk H.-P."/>
            <person name="Eisen J.A."/>
        </authorList>
    </citation>
    <scope>NUCLEOTIDE SEQUENCE [LARGE SCALE GENOMIC DNA]</scope>
    <source>
        <strain evidence="8">ATCC 51119 / DSM 12145 / JCM 21818 / LMG 10337 / NBRC 100064 / NCIMB 13643</strain>
    </source>
</reference>
<keyword evidence="8" id="KW-1185">Reference proteome</keyword>
<evidence type="ECO:0000256" key="1">
    <source>
        <dbReference type="ARBA" id="ARBA00004370"/>
    </source>
</evidence>
<dbReference type="GO" id="GO:0019867">
    <property type="term" value="C:outer membrane"/>
    <property type="evidence" value="ECO:0007669"/>
    <property type="project" value="InterPro"/>
</dbReference>
<dbReference type="Pfam" id="PF01103">
    <property type="entry name" value="Omp85"/>
    <property type="match status" value="1"/>
</dbReference>
<organism evidence="7 8">
    <name type="scientific">Pseudopedobacter saltans (strain ATCC 51119 / DSM 12145 / JCM 21818 / CCUG 39354 / LMG 10337 / NBRC 100064 / NCIMB 13643)</name>
    <name type="common">Pedobacter saltans</name>
    <dbReference type="NCBI Taxonomy" id="762903"/>
    <lineage>
        <taxon>Bacteria</taxon>
        <taxon>Pseudomonadati</taxon>
        <taxon>Bacteroidota</taxon>
        <taxon>Sphingobacteriia</taxon>
        <taxon>Sphingobacteriales</taxon>
        <taxon>Sphingobacteriaceae</taxon>
        <taxon>Pseudopedobacter</taxon>
    </lineage>
</organism>
<evidence type="ECO:0000313" key="8">
    <source>
        <dbReference type="Proteomes" id="UP000000310"/>
    </source>
</evidence>
<dbReference type="STRING" id="762903.Pedsa_2249"/>
<dbReference type="InterPro" id="IPR039910">
    <property type="entry name" value="D15-like"/>
</dbReference>
<proteinExistence type="predicted"/>
<protein>
    <submittedName>
        <fullName evidence="7">Surface antigen (D15)</fullName>
    </submittedName>
</protein>
<dbReference type="PANTHER" id="PTHR12815">
    <property type="entry name" value="SORTING AND ASSEMBLY MACHINERY SAMM50 PROTEIN FAMILY MEMBER"/>
    <property type="match status" value="1"/>
</dbReference>
<evidence type="ECO:0000256" key="5">
    <source>
        <dbReference type="ARBA" id="ARBA00023237"/>
    </source>
</evidence>
<dbReference type="PROSITE" id="PS51257">
    <property type="entry name" value="PROKAR_LIPOPROTEIN"/>
    <property type="match status" value="1"/>
</dbReference>
<dbReference type="HOGENOM" id="CLU_010929_0_0_10"/>
<evidence type="ECO:0000256" key="2">
    <source>
        <dbReference type="ARBA" id="ARBA00022692"/>
    </source>
</evidence>
<evidence type="ECO:0000313" key="7">
    <source>
        <dbReference type="EMBL" id="ADY52798.1"/>
    </source>
</evidence>
<keyword evidence="3" id="KW-0732">Signal</keyword>
<dbReference type="Proteomes" id="UP000000310">
    <property type="component" value="Chromosome"/>
</dbReference>
<accession>F0SCG4</accession>
<dbReference type="KEGG" id="psn:Pedsa_2249"/>
<dbReference type="AlphaFoldDB" id="F0SCG4"/>
<dbReference type="InterPro" id="IPR000184">
    <property type="entry name" value="Bac_surfAg_D15"/>
</dbReference>
<gene>
    <name evidence="7" type="ordered locus">Pedsa_2249</name>
</gene>